<evidence type="ECO:0000259" key="3">
    <source>
        <dbReference type="PROSITE" id="PS50977"/>
    </source>
</evidence>
<dbReference type="RefSeq" id="WP_078922987.1">
    <property type="nucleotide sequence ID" value="NZ_FUYB01000013.1"/>
</dbReference>
<dbReference type="OrthoDB" id="63332at2"/>
<sequence>MPARAIHPEDKLRKRESILDAAQYLWVTQTNRLSSMDALAQTSGVAKGTLYLYFRSKEEVLLALHERDMAQFFERMMARTQQAEPMQAEDLAKLVIDAINSSPTFLPLSSVCMGLMERHIPQETAIAFKEGIHQRLNAALQAVNHHFPTLTLLNMLQAYALILGLWQLLQQNSLDQDLKLPSTYCGYLINEENFLQVLHDSLLTLFKGLLVSPEFTE</sequence>
<feature type="DNA-binding region" description="H-T-H motif" evidence="2">
    <location>
        <begin position="35"/>
        <end position="54"/>
    </location>
</feature>
<name>A0A1T4X5M3_9GAMM</name>
<keyword evidence="1 2" id="KW-0238">DNA-binding</keyword>
<dbReference type="AlphaFoldDB" id="A0A1T4X5M3"/>
<dbReference type="PANTHER" id="PTHR43479:SF11">
    <property type="entry name" value="ACREF_ENVCD OPERON REPRESSOR-RELATED"/>
    <property type="match status" value="1"/>
</dbReference>
<dbReference type="PRINTS" id="PR00455">
    <property type="entry name" value="HTHTETR"/>
</dbReference>
<keyword evidence="5" id="KW-1185">Reference proteome</keyword>
<dbReference type="EMBL" id="FUYB01000013">
    <property type="protein sequence ID" value="SKA84737.1"/>
    <property type="molecule type" value="Genomic_DNA"/>
</dbReference>
<dbReference type="Pfam" id="PF17929">
    <property type="entry name" value="TetR_C_34"/>
    <property type="match status" value="1"/>
</dbReference>
<evidence type="ECO:0000313" key="5">
    <source>
        <dbReference type="Proteomes" id="UP000190460"/>
    </source>
</evidence>
<dbReference type="Pfam" id="PF00440">
    <property type="entry name" value="TetR_N"/>
    <property type="match status" value="1"/>
</dbReference>
<evidence type="ECO:0000256" key="2">
    <source>
        <dbReference type="PROSITE-ProRule" id="PRU00335"/>
    </source>
</evidence>
<dbReference type="InterPro" id="IPR041483">
    <property type="entry name" value="TetR_C_34"/>
</dbReference>
<dbReference type="PROSITE" id="PS50977">
    <property type="entry name" value="HTH_TETR_2"/>
    <property type="match status" value="1"/>
</dbReference>
<accession>A0A1T4X5M3</accession>
<evidence type="ECO:0000256" key="1">
    <source>
        <dbReference type="ARBA" id="ARBA00023125"/>
    </source>
</evidence>
<dbReference type="GO" id="GO:0003677">
    <property type="term" value="F:DNA binding"/>
    <property type="evidence" value="ECO:0007669"/>
    <property type="project" value="UniProtKB-UniRule"/>
</dbReference>
<dbReference type="InterPro" id="IPR001647">
    <property type="entry name" value="HTH_TetR"/>
</dbReference>
<protein>
    <submittedName>
        <fullName evidence="4">Transcriptional regulator, TetR family</fullName>
    </submittedName>
</protein>
<evidence type="ECO:0000313" key="4">
    <source>
        <dbReference type="EMBL" id="SKA84737.1"/>
    </source>
</evidence>
<feature type="domain" description="HTH tetR-type" evidence="3">
    <location>
        <begin position="12"/>
        <end position="72"/>
    </location>
</feature>
<dbReference type="PANTHER" id="PTHR43479">
    <property type="entry name" value="ACREF/ENVCD OPERON REPRESSOR-RELATED"/>
    <property type="match status" value="1"/>
</dbReference>
<dbReference type="Gene3D" id="1.10.357.10">
    <property type="entry name" value="Tetracycline Repressor, domain 2"/>
    <property type="match status" value="1"/>
</dbReference>
<proteinExistence type="predicted"/>
<dbReference type="Proteomes" id="UP000190460">
    <property type="component" value="Unassembled WGS sequence"/>
</dbReference>
<reference evidence="4 5" key="1">
    <citation type="submission" date="2017-02" db="EMBL/GenBank/DDBJ databases">
        <authorList>
            <person name="Peterson S.W."/>
        </authorList>
    </citation>
    <scope>NUCLEOTIDE SEQUENCE [LARGE SCALE GENOMIC DNA]</scope>
    <source>
        <strain evidence="4 5">ATCC 49788</strain>
    </source>
</reference>
<dbReference type="InterPro" id="IPR050624">
    <property type="entry name" value="HTH-type_Tx_Regulator"/>
</dbReference>
<dbReference type="SUPFAM" id="SSF46689">
    <property type="entry name" value="Homeodomain-like"/>
    <property type="match status" value="1"/>
</dbReference>
<dbReference type="InterPro" id="IPR009057">
    <property type="entry name" value="Homeodomain-like_sf"/>
</dbReference>
<organism evidence="4 5">
    <name type="scientific">Thiothrix eikelboomii</name>
    <dbReference type="NCBI Taxonomy" id="92487"/>
    <lineage>
        <taxon>Bacteria</taxon>
        <taxon>Pseudomonadati</taxon>
        <taxon>Pseudomonadota</taxon>
        <taxon>Gammaproteobacteria</taxon>
        <taxon>Thiotrichales</taxon>
        <taxon>Thiotrichaceae</taxon>
        <taxon>Thiothrix</taxon>
    </lineage>
</organism>
<gene>
    <name evidence="4" type="ORF">SAMN02745130_02526</name>
</gene>
<dbReference type="STRING" id="92487.SAMN02745130_02526"/>